<organism evidence="8 9">
    <name type="scientific">Periplaneta americana</name>
    <name type="common">American cockroach</name>
    <name type="synonym">Blatta americana</name>
    <dbReference type="NCBI Taxonomy" id="6978"/>
    <lineage>
        <taxon>Eukaryota</taxon>
        <taxon>Metazoa</taxon>
        <taxon>Ecdysozoa</taxon>
        <taxon>Arthropoda</taxon>
        <taxon>Hexapoda</taxon>
        <taxon>Insecta</taxon>
        <taxon>Pterygota</taxon>
        <taxon>Neoptera</taxon>
        <taxon>Polyneoptera</taxon>
        <taxon>Dictyoptera</taxon>
        <taxon>Blattodea</taxon>
        <taxon>Blattoidea</taxon>
        <taxon>Blattidae</taxon>
        <taxon>Blattinae</taxon>
        <taxon>Periplaneta</taxon>
    </lineage>
</organism>
<feature type="compositionally biased region" description="Basic and acidic residues" evidence="5">
    <location>
        <begin position="600"/>
        <end position="620"/>
    </location>
</feature>
<evidence type="ECO:0000256" key="5">
    <source>
        <dbReference type="SAM" id="MobiDB-lite"/>
    </source>
</evidence>
<dbReference type="CDD" id="cd09276">
    <property type="entry name" value="Rnase_HI_RT_non_LTR"/>
    <property type="match status" value="1"/>
</dbReference>
<dbReference type="InterPro" id="IPR002156">
    <property type="entry name" value="RNaseH_domain"/>
</dbReference>
<dbReference type="SMART" id="SM00339">
    <property type="entry name" value="FH"/>
    <property type="match status" value="1"/>
</dbReference>
<dbReference type="PROSITE" id="PS00657">
    <property type="entry name" value="FORK_HEAD_1"/>
    <property type="match status" value="1"/>
</dbReference>
<feature type="domain" description="Fork-head" evidence="6">
    <location>
        <begin position="318"/>
        <end position="395"/>
    </location>
</feature>
<dbReference type="InterPro" id="IPR001766">
    <property type="entry name" value="Fork_head_dom"/>
</dbReference>
<dbReference type="InterPro" id="IPR030456">
    <property type="entry name" value="TF_fork_head_CS_2"/>
</dbReference>
<dbReference type="InterPro" id="IPR036388">
    <property type="entry name" value="WH-like_DNA-bd_sf"/>
</dbReference>
<feature type="region of interest" description="Disordered" evidence="5">
    <location>
        <begin position="579"/>
        <end position="631"/>
    </location>
</feature>
<keyword evidence="4" id="KW-0539">Nucleus</keyword>
<dbReference type="Pfam" id="PF00075">
    <property type="entry name" value="RNase_H"/>
    <property type="match status" value="1"/>
</dbReference>
<reference evidence="8 9" key="1">
    <citation type="journal article" date="2022" name="Allergy">
        <title>Genome assembly and annotation of Periplaneta americana reveal a comprehensive cockroach allergen profile.</title>
        <authorList>
            <person name="Wang L."/>
            <person name="Xiong Q."/>
            <person name="Saelim N."/>
            <person name="Wang L."/>
            <person name="Nong W."/>
            <person name="Wan A.T."/>
            <person name="Shi M."/>
            <person name="Liu X."/>
            <person name="Cao Q."/>
            <person name="Hui J.H.L."/>
            <person name="Sookrung N."/>
            <person name="Leung T.F."/>
            <person name="Tungtrongchitr A."/>
            <person name="Tsui S.K.W."/>
        </authorList>
    </citation>
    <scope>NUCLEOTIDE SEQUENCE [LARGE SCALE GENOMIC DNA]</scope>
    <source>
        <strain evidence="8">PWHHKU_190912</strain>
    </source>
</reference>
<dbReference type="SUPFAM" id="SSF53098">
    <property type="entry name" value="Ribonuclease H-like"/>
    <property type="match status" value="1"/>
</dbReference>
<dbReference type="InterPro" id="IPR036397">
    <property type="entry name" value="RNaseH_sf"/>
</dbReference>
<feature type="compositionally biased region" description="Polar residues" evidence="5">
    <location>
        <begin position="35"/>
        <end position="48"/>
    </location>
</feature>
<dbReference type="Gene3D" id="3.30.420.10">
    <property type="entry name" value="Ribonuclease H-like superfamily/Ribonuclease H"/>
    <property type="match status" value="2"/>
</dbReference>
<gene>
    <name evidence="8" type="ORF">ANN_06911</name>
</gene>
<evidence type="ECO:0000256" key="3">
    <source>
        <dbReference type="ARBA" id="ARBA00034870"/>
    </source>
</evidence>
<accession>A0ABQ8TH99</accession>
<name>A0ABQ8TH99_PERAM</name>
<dbReference type="PRINTS" id="PR00053">
    <property type="entry name" value="FORKHEAD"/>
</dbReference>
<dbReference type="Pfam" id="PF00250">
    <property type="entry name" value="Forkhead"/>
    <property type="match status" value="1"/>
</dbReference>
<dbReference type="PROSITE" id="PS50879">
    <property type="entry name" value="RNASE_H_1"/>
    <property type="match status" value="1"/>
</dbReference>
<comment type="caution">
    <text evidence="8">The sequence shown here is derived from an EMBL/GenBank/DDBJ whole genome shotgun (WGS) entry which is preliminary data.</text>
</comment>
<proteinExistence type="predicted"/>
<dbReference type="PROSITE" id="PS00658">
    <property type="entry name" value="FORK_HEAD_2"/>
    <property type="match status" value="1"/>
</dbReference>
<feature type="region of interest" description="Disordered" evidence="5">
    <location>
        <begin position="1"/>
        <end position="64"/>
    </location>
</feature>
<dbReference type="PANTHER" id="PTHR46060">
    <property type="entry name" value="MARINER MOS1 TRANSPOSASE-LIKE PROTEIN"/>
    <property type="match status" value="1"/>
</dbReference>
<dbReference type="InterPro" id="IPR001888">
    <property type="entry name" value="Transposase_1"/>
</dbReference>
<dbReference type="InterPro" id="IPR012337">
    <property type="entry name" value="RNaseH-like_sf"/>
</dbReference>
<evidence type="ECO:0000259" key="6">
    <source>
        <dbReference type="PROSITE" id="PS50039"/>
    </source>
</evidence>
<evidence type="ECO:0000256" key="2">
    <source>
        <dbReference type="ARBA" id="ARBA00034657"/>
    </source>
</evidence>
<protein>
    <recommendedName>
        <fullName evidence="3">Forkhead box protein N3</fullName>
    </recommendedName>
</protein>
<dbReference type="Gene3D" id="1.10.10.10">
    <property type="entry name" value="Winged helix-like DNA-binding domain superfamily/Winged helix DNA-binding domain"/>
    <property type="match status" value="1"/>
</dbReference>
<feature type="compositionally biased region" description="Polar residues" evidence="5">
    <location>
        <begin position="276"/>
        <end position="285"/>
    </location>
</feature>
<dbReference type="PROSITE" id="PS50039">
    <property type="entry name" value="FORK_HEAD_3"/>
    <property type="match status" value="1"/>
</dbReference>
<dbReference type="InterPro" id="IPR041426">
    <property type="entry name" value="Mos1_HTH"/>
</dbReference>
<feature type="DNA-binding region" description="Fork-head" evidence="4">
    <location>
        <begin position="318"/>
        <end position="395"/>
    </location>
</feature>
<dbReference type="InterPro" id="IPR047404">
    <property type="entry name" value="FH_FOXN3"/>
</dbReference>
<sequence length="1182" mass="132783">MSRKSKHVIQYPDIPSAMRPVPHGEELPVPVPPKTWSSDSNGEGNSDPLSELYPEPEASTLKDPDFQLDNYESERHFVEQVDLNDLPRDLSLSKEETELLGVGYKNGNYLHLEGDGASNVLTAVQGEKPEKLGGEDDDLTSLTWLQDKNLLKECFEKPQIERNHSTIQVATGILRMLNDQNYNFWIEFFHHIMPRVDILYNQLQHHNVNSTSIYNVVNSFLEAIIKERNKLPSVTHQQEETPPMKKRKRMNLRAAVGESQESPTSDFVDDSASELADSTCSSGHSPSPAPPTVGTTSPIKPKHPQHMPYDPLVHVNSKPPYSFSCLIFMAIEDSPQRALPVKEIYAWILEHFPYFKNAPTGWKNSVRHNLSLNKCFRKVEKAPNLGKGSLWMVDPLYRPNLMQALQKAPFHPYTTVDRVSMVTNRVQVNSPSGPVGRNEFVVIKSSSRLPNPDLFPYLSRRLAASGVEGLRSRDMAADSDTTTTDDADSLDDVDAAAAMLALKHGPRMLTPKKVEWYKRPEQLEGVGQTRLLDVRNPRKKTRASKNTQDMGRRDQMIPVITTSPSEDHTYSAGPTIAAAQPALPTSSPDEAFEEGSDSDDSTHAAYHYDDVAMEDSDVKRNSSLPPSDYEEQRKIEEGADALLNLAGISTRKRSQSTSLYPPGTTKFLLSSLSGNCVLKSYSWYPPQNWLHLYTDGSLISREQGAGAGVTCCLFSLYSSLAYGTASFDGEIIAISESLRNLLCHINKFKNAVILSDSKAAILSIVSKHTPSSQTAAINKMLSQLISLNKRIVFQWIPSHCGILGNENADALAKKGSTATYKPVTKSTTGCNKSPLCILCYFKMNDMIDNPADCEVRSVIRFLNARHLKPAEIYRQLNEVYGDSVMNERNVRKWCEMFNNGRTNVHDETRPGRPSLITEDLKTKVNDRILLDRRTSLDELHIAFPDISRSLLGEIVSQHLGYHQICAQWVPRQLSDQHKTQRMASALTFLMRYHTDGDAFLDQIVTGDETWVSHNTQRPSANHTLSTQKVMATVFWDRKGVLLLDFMPKGTTVNANRYCETLRKLRRAIQNERRGMLSRGVVLLHDNARPHTAASTRELLDQFGWEIFDHPPYSPDLAPSDFHLFTKLKDFLGGTHFGSDEELKKTVNTWLNELAAEEYNTGILKLVNRYDKCLNVGGDYVEK</sequence>
<comment type="subcellular location">
    <subcellularLocation>
        <location evidence="4">Nucleus</location>
    </subcellularLocation>
</comment>
<dbReference type="PANTHER" id="PTHR46060:SF1">
    <property type="entry name" value="MARINER MOS1 TRANSPOSASE-LIKE PROTEIN"/>
    <property type="match status" value="1"/>
</dbReference>
<dbReference type="CDD" id="cd20059">
    <property type="entry name" value="FH_FOXN3"/>
    <property type="match status" value="1"/>
</dbReference>
<keyword evidence="1 4" id="KW-0238">DNA-binding</keyword>
<evidence type="ECO:0000256" key="4">
    <source>
        <dbReference type="PROSITE-ProRule" id="PRU00089"/>
    </source>
</evidence>
<dbReference type="Proteomes" id="UP001148838">
    <property type="component" value="Unassembled WGS sequence"/>
</dbReference>
<evidence type="ECO:0000313" key="8">
    <source>
        <dbReference type="EMBL" id="KAJ4445112.1"/>
    </source>
</evidence>
<dbReference type="Pfam" id="PF17906">
    <property type="entry name" value="HTH_48"/>
    <property type="match status" value="1"/>
</dbReference>
<dbReference type="Gene3D" id="1.10.10.1450">
    <property type="match status" value="1"/>
</dbReference>
<dbReference type="InterPro" id="IPR036390">
    <property type="entry name" value="WH_DNA-bd_sf"/>
</dbReference>
<evidence type="ECO:0000313" key="9">
    <source>
        <dbReference type="Proteomes" id="UP001148838"/>
    </source>
</evidence>
<feature type="region of interest" description="Disordered" evidence="5">
    <location>
        <begin position="232"/>
        <end position="305"/>
    </location>
</feature>
<evidence type="ECO:0000256" key="1">
    <source>
        <dbReference type="ARBA" id="ARBA00023125"/>
    </source>
</evidence>
<feature type="compositionally biased region" description="Acidic residues" evidence="5">
    <location>
        <begin position="590"/>
        <end position="599"/>
    </location>
</feature>
<evidence type="ECO:0000259" key="7">
    <source>
        <dbReference type="PROSITE" id="PS50879"/>
    </source>
</evidence>
<dbReference type="InterPro" id="IPR018122">
    <property type="entry name" value="TF_fork_head_CS_1"/>
</dbReference>
<feature type="domain" description="RNase H type-1" evidence="7">
    <location>
        <begin position="686"/>
        <end position="817"/>
    </location>
</feature>
<dbReference type="InterPro" id="IPR052709">
    <property type="entry name" value="Transposase-MT_Hybrid"/>
</dbReference>
<comment type="function">
    <text evidence="2">Acts as a transcriptional repressor. May be involved in DNA damage-inducible cell cycle arrests (checkpoints).</text>
</comment>
<dbReference type="SUPFAM" id="SSF46785">
    <property type="entry name" value="Winged helix' DNA-binding domain"/>
    <property type="match status" value="1"/>
</dbReference>
<dbReference type="EMBL" id="JAJSOF020000011">
    <property type="protein sequence ID" value="KAJ4445112.1"/>
    <property type="molecule type" value="Genomic_DNA"/>
</dbReference>
<dbReference type="Pfam" id="PF01359">
    <property type="entry name" value="Transposase_1"/>
    <property type="match status" value="1"/>
</dbReference>
<keyword evidence="9" id="KW-1185">Reference proteome</keyword>